<dbReference type="Gene3D" id="3.10.180.10">
    <property type="entry name" value="2,3-Dihydroxybiphenyl 1,2-Dioxygenase, domain 1"/>
    <property type="match status" value="1"/>
</dbReference>
<evidence type="ECO:0000259" key="1">
    <source>
        <dbReference type="Pfam" id="PF13468"/>
    </source>
</evidence>
<protein>
    <recommendedName>
        <fullName evidence="1">Glyoxalase-like domain-containing protein</fullName>
    </recommendedName>
</protein>
<sequence length="212" mass="22732">MLTLDHLAIIAPSLAEGAAHVRDQLGIDMPAGGKHPEMGTHNLLLRLGDDTFLEVIAVDPEAQRPPHPRWFGLDDPRAVRAAWDEGRRLRGWVARTDDLGAALARHGALLGHAVPVSRGDRNWVFAVPADGSLPAGGLAPSVMDWGSRGNPAAAMPDLGARLRSFGIEHPDPEWVSALHAALALRDPPAVERGARFRLRAVIETPSGLRTLT</sequence>
<proteinExistence type="predicted"/>
<dbReference type="EMBL" id="JAUSVP010000013">
    <property type="protein sequence ID" value="MDQ0449155.1"/>
    <property type="molecule type" value="Genomic_DNA"/>
</dbReference>
<dbReference type="InterPro" id="IPR025870">
    <property type="entry name" value="Glyoxalase-like_dom"/>
</dbReference>
<reference evidence="2 3" key="1">
    <citation type="submission" date="2023-07" db="EMBL/GenBank/DDBJ databases">
        <title>Genomic Encyclopedia of Type Strains, Phase IV (KMG-IV): sequencing the most valuable type-strain genomes for metagenomic binning, comparative biology and taxonomic classification.</title>
        <authorList>
            <person name="Goeker M."/>
        </authorList>
    </citation>
    <scope>NUCLEOTIDE SEQUENCE [LARGE SCALE GENOMIC DNA]</scope>
    <source>
        <strain evidence="2 3">DSM 19013</strain>
    </source>
</reference>
<dbReference type="SUPFAM" id="SSF54593">
    <property type="entry name" value="Glyoxalase/Bleomycin resistance protein/Dihydroxybiphenyl dioxygenase"/>
    <property type="match status" value="1"/>
</dbReference>
<dbReference type="Proteomes" id="UP001231124">
    <property type="component" value="Unassembled WGS sequence"/>
</dbReference>
<gene>
    <name evidence="2" type="ORF">QO012_003672</name>
</gene>
<dbReference type="Pfam" id="PF13468">
    <property type="entry name" value="Glyoxalase_3"/>
    <property type="match status" value="1"/>
</dbReference>
<organism evidence="2 3">
    <name type="scientific">Methylobacterium aerolatum</name>
    <dbReference type="NCBI Taxonomy" id="418708"/>
    <lineage>
        <taxon>Bacteria</taxon>
        <taxon>Pseudomonadati</taxon>
        <taxon>Pseudomonadota</taxon>
        <taxon>Alphaproteobacteria</taxon>
        <taxon>Hyphomicrobiales</taxon>
        <taxon>Methylobacteriaceae</taxon>
        <taxon>Methylobacterium</taxon>
    </lineage>
</organism>
<dbReference type="RefSeq" id="WP_238203833.1">
    <property type="nucleotide sequence ID" value="NZ_BPQE01000016.1"/>
</dbReference>
<name>A0ABU0I5J6_9HYPH</name>
<feature type="domain" description="Glyoxalase-like" evidence="1">
    <location>
        <begin position="4"/>
        <end position="180"/>
    </location>
</feature>
<evidence type="ECO:0000313" key="3">
    <source>
        <dbReference type="Proteomes" id="UP001231124"/>
    </source>
</evidence>
<dbReference type="InterPro" id="IPR029068">
    <property type="entry name" value="Glyas_Bleomycin-R_OHBP_Dase"/>
</dbReference>
<evidence type="ECO:0000313" key="2">
    <source>
        <dbReference type="EMBL" id="MDQ0449155.1"/>
    </source>
</evidence>
<accession>A0ABU0I5J6</accession>
<comment type="caution">
    <text evidence="2">The sequence shown here is derived from an EMBL/GenBank/DDBJ whole genome shotgun (WGS) entry which is preliminary data.</text>
</comment>
<keyword evidence="3" id="KW-1185">Reference proteome</keyword>